<keyword evidence="2" id="KW-1185">Reference proteome</keyword>
<accession>A0AAJ0CTH7</accession>
<name>A0AAJ0CTH7_9HYPO</name>
<comment type="caution">
    <text evidence="1">The sequence shown here is derived from an EMBL/GenBank/DDBJ whole genome shotgun (WGS) entry which is preliminary data.</text>
</comment>
<evidence type="ECO:0008006" key="3">
    <source>
        <dbReference type="Google" id="ProtNLM"/>
    </source>
</evidence>
<protein>
    <recommendedName>
        <fullName evidence="3">TPR-like protein</fullName>
    </recommendedName>
</protein>
<dbReference type="PANTHER" id="PTHR46082">
    <property type="entry name" value="ATP/GTP-BINDING PROTEIN-RELATED"/>
    <property type="match status" value="1"/>
</dbReference>
<dbReference type="InterPro" id="IPR011990">
    <property type="entry name" value="TPR-like_helical_dom_sf"/>
</dbReference>
<gene>
    <name evidence="1" type="ORF">QQS21_003382</name>
</gene>
<dbReference type="InterPro" id="IPR053137">
    <property type="entry name" value="NLR-like"/>
</dbReference>
<organism evidence="1 2">
    <name type="scientific">Conoideocrella luteorostrata</name>
    <dbReference type="NCBI Taxonomy" id="1105319"/>
    <lineage>
        <taxon>Eukaryota</taxon>
        <taxon>Fungi</taxon>
        <taxon>Dikarya</taxon>
        <taxon>Ascomycota</taxon>
        <taxon>Pezizomycotina</taxon>
        <taxon>Sordariomycetes</taxon>
        <taxon>Hypocreomycetidae</taxon>
        <taxon>Hypocreales</taxon>
        <taxon>Clavicipitaceae</taxon>
        <taxon>Conoideocrella</taxon>
    </lineage>
</organism>
<dbReference type="PANTHER" id="PTHR46082:SF6">
    <property type="entry name" value="AAA+ ATPASE DOMAIN-CONTAINING PROTEIN-RELATED"/>
    <property type="match status" value="1"/>
</dbReference>
<dbReference type="Proteomes" id="UP001251528">
    <property type="component" value="Unassembled WGS sequence"/>
</dbReference>
<evidence type="ECO:0000313" key="2">
    <source>
        <dbReference type="Proteomes" id="UP001251528"/>
    </source>
</evidence>
<proteinExistence type="predicted"/>
<sequence>MSSPVVPNELKHLHALIDGLLKENKTNPIRTPSQPQDLIRLPKDLHHMWNQAITHLNHGDLKLAEYLLNQSKDILQELHQKADIRSEEKFSSENFRLRRVQVQINIVNILRGRYRASADNLQKMASTILPASLKKEVMGWLGHCLIFEGEYQKAVNELNNSLSSNIRKLKNNFAVFTIQNLALAYAYLGDFEASQNLLRDAQHMVRDILPGIPRNLKRKQYITEGHTLNYPMSTMDSLLVTEAKVNLIWGKYQEGLTSASKALDNMMLYLGGRHPKILETTKLKAHLLALNSKSVHAEGVCKIAIQGMEIELGINHPQTLEAKNILVFILRTQSRLNEAITISKSVCDSMTATLSPGHPLLLDAKAELAANYLSSGAYVSAEMELRQVIDQSQQRHTWTSPITLRYLSDLAHVYYRSEYFASAEKLALTVLQLQRSAYELDPNRRQSLPLSGILGQAEIPETRPAPRLVVSNSININKAAHCSDIVRPILTAAEFEYDLTRILDAANVPPRKRGLLDSKGVPAGLPGDLSIKLHRLFSNEADKKELDLILQGHIPRSIYLNTSPGSIVRTIHQRFSKLRVHPFLLHTLRVIAAIALKTDPHENTLLNDILKIILMWNEETLGESHACTLMSQCELALAERSGYCVADAERRLRQAYLACCRTAGKSHPDSLMMKRGLVITRCALGAFEDFEASLELAPEESSAQTKEVTPTGEVKEPISHDLEDIKAHSREVLTLQEEKLGAHHPESLKTLLWLFAMQLSSKDGEFEAHSTAGIILQRFRNSSVKSQRPLEANCMEGMLAEVYEGYGFKDKANRIREQNTHNAEERVEEVDSYVTQCINQMEGLVA</sequence>
<dbReference type="Gene3D" id="1.25.40.10">
    <property type="entry name" value="Tetratricopeptide repeat domain"/>
    <property type="match status" value="3"/>
</dbReference>
<dbReference type="AlphaFoldDB" id="A0AAJ0CTH7"/>
<reference evidence="1" key="1">
    <citation type="submission" date="2023-06" db="EMBL/GenBank/DDBJ databases">
        <title>Conoideocrella luteorostrata (Hypocreales: Clavicipitaceae), a potential biocontrol fungus for elongate hemlock scale in United States Christmas tree production areas.</title>
        <authorList>
            <person name="Barrett H."/>
            <person name="Lovett B."/>
            <person name="Macias A.M."/>
            <person name="Stajich J.E."/>
            <person name="Kasson M.T."/>
        </authorList>
    </citation>
    <scope>NUCLEOTIDE SEQUENCE</scope>
    <source>
        <strain evidence="1">ARSEF 14590</strain>
    </source>
</reference>
<dbReference type="SUPFAM" id="SSF48452">
    <property type="entry name" value="TPR-like"/>
    <property type="match status" value="2"/>
</dbReference>
<evidence type="ECO:0000313" key="1">
    <source>
        <dbReference type="EMBL" id="KAK2606211.1"/>
    </source>
</evidence>
<dbReference type="EMBL" id="JASWJB010000044">
    <property type="protein sequence ID" value="KAK2606211.1"/>
    <property type="molecule type" value="Genomic_DNA"/>
</dbReference>